<feature type="region of interest" description="Disordered" evidence="1">
    <location>
        <begin position="1"/>
        <end position="60"/>
    </location>
</feature>
<dbReference type="EMBL" id="CM026428">
    <property type="protein sequence ID" value="KAG0565871.1"/>
    <property type="molecule type" value="Genomic_DNA"/>
</dbReference>
<evidence type="ECO:0000313" key="3">
    <source>
        <dbReference type="EMBL" id="KAG0565883.1"/>
    </source>
</evidence>
<dbReference type="EMBL" id="CM026428">
    <property type="protein sequence ID" value="KAG0565883.1"/>
    <property type="molecule type" value="Genomic_DNA"/>
</dbReference>
<dbReference type="AlphaFoldDB" id="A0A8T0H3U6"/>
<protein>
    <submittedName>
        <fullName evidence="3">Uncharacterized protein</fullName>
    </submittedName>
</protein>
<sequence>MAENIQGGEEGQGRDRAFEAAGVAQQAPPPPGSEISDVGNRLQERQVDEPENSGAGMILASSIPNKPAQLIMEGVWLPWCEGREIIEFVGGLKDLSKETFEV</sequence>
<reference evidence="3" key="1">
    <citation type="submission" date="2020-06" db="EMBL/GenBank/DDBJ databases">
        <title>WGS assembly of Ceratodon purpureus strain R40.</title>
        <authorList>
            <person name="Carey S.B."/>
            <person name="Jenkins J."/>
            <person name="Shu S."/>
            <person name="Lovell J.T."/>
            <person name="Sreedasyam A."/>
            <person name="Maumus F."/>
            <person name="Tiley G.P."/>
            <person name="Fernandez-Pozo N."/>
            <person name="Barry K."/>
            <person name="Chen C."/>
            <person name="Wang M."/>
            <person name="Lipzen A."/>
            <person name="Daum C."/>
            <person name="Saski C.A."/>
            <person name="Payton A.C."/>
            <person name="Mcbreen J.C."/>
            <person name="Conrad R.E."/>
            <person name="Kollar L.M."/>
            <person name="Olsson S."/>
            <person name="Huttunen S."/>
            <person name="Landis J.B."/>
            <person name="Wickett N.J."/>
            <person name="Johnson M.G."/>
            <person name="Rensing S.A."/>
            <person name="Grimwood J."/>
            <person name="Schmutz J."/>
            <person name="Mcdaniel S.F."/>
        </authorList>
    </citation>
    <scope>NUCLEOTIDE SEQUENCE</scope>
    <source>
        <strain evidence="3">R40</strain>
    </source>
</reference>
<gene>
    <name evidence="2" type="ORF">KC19_7G019500</name>
    <name evidence="3" type="ORF">KC19_7G020700</name>
</gene>
<organism evidence="3 4">
    <name type="scientific">Ceratodon purpureus</name>
    <name type="common">Fire moss</name>
    <name type="synonym">Dicranum purpureum</name>
    <dbReference type="NCBI Taxonomy" id="3225"/>
    <lineage>
        <taxon>Eukaryota</taxon>
        <taxon>Viridiplantae</taxon>
        <taxon>Streptophyta</taxon>
        <taxon>Embryophyta</taxon>
        <taxon>Bryophyta</taxon>
        <taxon>Bryophytina</taxon>
        <taxon>Bryopsida</taxon>
        <taxon>Dicranidae</taxon>
        <taxon>Pseudoditrichales</taxon>
        <taxon>Ditrichaceae</taxon>
        <taxon>Ceratodon</taxon>
    </lineage>
</organism>
<evidence type="ECO:0000313" key="4">
    <source>
        <dbReference type="Proteomes" id="UP000822688"/>
    </source>
</evidence>
<name>A0A8T0H3U6_CERPU</name>
<keyword evidence="4" id="KW-1185">Reference proteome</keyword>
<evidence type="ECO:0000313" key="2">
    <source>
        <dbReference type="EMBL" id="KAG0565871.1"/>
    </source>
</evidence>
<comment type="caution">
    <text evidence="3">The sequence shown here is derived from an EMBL/GenBank/DDBJ whole genome shotgun (WGS) entry which is preliminary data.</text>
</comment>
<proteinExistence type="predicted"/>
<evidence type="ECO:0000256" key="1">
    <source>
        <dbReference type="SAM" id="MobiDB-lite"/>
    </source>
</evidence>
<accession>A0A8T0H3U6</accession>
<dbReference type="Proteomes" id="UP000822688">
    <property type="component" value="Chromosome 7"/>
</dbReference>